<dbReference type="PANTHER" id="PTHR23227:SF84">
    <property type="entry name" value="ENDONUCLEASE_EXONUCLEASE_PHOSPHATASE DOMAIN-CONTAINING PROTEIN"/>
    <property type="match status" value="1"/>
</dbReference>
<name>A0ABD0KLX2_9CAEN</name>
<organism evidence="2 3">
    <name type="scientific">Batillaria attramentaria</name>
    <dbReference type="NCBI Taxonomy" id="370345"/>
    <lineage>
        <taxon>Eukaryota</taxon>
        <taxon>Metazoa</taxon>
        <taxon>Spiralia</taxon>
        <taxon>Lophotrochozoa</taxon>
        <taxon>Mollusca</taxon>
        <taxon>Gastropoda</taxon>
        <taxon>Caenogastropoda</taxon>
        <taxon>Sorbeoconcha</taxon>
        <taxon>Cerithioidea</taxon>
        <taxon>Batillariidae</taxon>
        <taxon>Batillaria</taxon>
    </lineage>
</organism>
<dbReference type="Proteomes" id="UP001519460">
    <property type="component" value="Unassembled WGS sequence"/>
</dbReference>
<dbReference type="InterPro" id="IPR036691">
    <property type="entry name" value="Endo/exonu/phosph_ase_sf"/>
</dbReference>
<sequence>MTLTFGAWNVLTLTDNAKADRPEGRTALVARELGCYIVDIAALSETRLVDEADVAAEKAMRQVSDSPSSLISCGKLASLLRAYGRLMTLQLPLGSKKSITLISAYAPTMTNPGNVKDKFCEELDSLISAVPTPDKLIVLGDFNARVGTDYQIWEEIVGRHGVGKSNSNGLLLLKTCATHDLIITNTMFRLTTRNKTSWMHPRSKHWHLIDYVITRKKDRQDVQHAHPASATSSRKEGCEEAQRLQAKNSLVAEAFSEDLKGKLEGLQLGHATAEEDWAVFRDTVYATALEHLGPTSPKHQDWFDENDEQIKALLAEKHRLLRAHQNDPSLESKKVALANMRRTIQMGQGKTDKAQILERSAEHFNGVLNRPSSINDEAIARMPQVEVDTEIDAPPNVQEVKKAVNQLLDLMPFLLRCTKQEILARVLLNRLNAHLEQDLLPESHCGFRAGRGTVGMVFAARQLQEKCQEQHRELLTTFVDMTKAFDTVRLDVVVGRWSMLFCGVTDGDPATLTLPSDTVGWKEAVTIGFDFVRSYDLHPSSYNQDYLMVEEEHPEPRWLSGSFESSTRNEIIMQVRLDAVEGRWSFLVCGVTDGDAASLPLPSVTVGWKEAVTIGRNFARSYGVEMDSTVGDSLADLHPSSYNHDPPVMAEEEHPEPRWLSGFFQLSTRNEMIIRVTGRQLV</sequence>
<dbReference type="CDD" id="cd09076">
    <property type="entry name" value="L1-EN"/>
    <property type="match status" value="1"/>
</dbReference>
<dbReference type="AlphaFoldDB" id="A0ABD0KLX2"/>
<dbReference type="PANTHER" id="PTHR23227">
    <property type="entry name" value="BUCENTAUR RELATED"/>
    <property type="match status" value="1"/>
</dbReference>
<gene>
    <name evidence="2" type="ORF">BaRGS_00020553</name>
</gene>
<reference evidence="2 3" key="1">
    <citation type="journal article" date="2023" name="Sci. Data">
        <title>Genome assembly of the Korean intertidal mud-creeper Batillaria attramentaria.</title>
        <authorList>
            <person name="Patra A.K."/>
            <person name="Ho P.T."/>
            <person name="Jun S."/>
            <person name="Lee S.J."/>
            <person name="Kim Y."/>
            <person name="Won Y.J."/>
        </authorList>
    </citation>
    <scope>NUCLEOTIDE SEQUENCE [LARGE SCALE GENOMIC DNA]</scope>
    <source>
        <strain evidence="2">Wonlab-2016</strain>
    </source>
</reference>
<feature type="non-terminal residue" evidence="2">
    <location>
        <position position="682"/>
    </location>
</feature>
<dbReference type="Gene3D" id="3.60.10.10">
    <property type="entry name" value="Endonuclease/exonuclease/phosphatase"/>
    <property type="match status" value="1"/>
</dbReference>
<evidence type="ECO:0008006" key="4">
    <source>
        <dbReference type="Google" id="ProtNLM"/>
    </source>
</evidence>
<dbReference type="InterPro" id="IPR027124">
    <property type="entry name" value="Swc5/CFDP1/2"/>
</dbReference>
<protein>
    <recommendedName>
        <fullName evidence="4">Reverse transcriptase domain-containing protein</fullName>
    </recommendedName>
</protein>
<comment type="caution">
    <text evidence="2">The sequence shown here is derived from an EMBL/GenBank/DDBJ whole genome shotgun (WGS) entry which is preliminary data.</text>
</comment>
<evidence type="ECO:0000256" key="1">
    <source>
        <dbReference type="SAM" id="MobiDB-lite"/>
    </source>
</evidence>
<accession>A0ABD0KLX2</accession>
<evidence type="ECO:0000313" key="3">
    <source>
        <dbReference type="Proteomes" id="UP001519460"/>
    </source>
</evidence>
<dbReference type="EMBL" id="JACVVK020000153">
    <property type="protein sequence ID" value="KAK7488246.1"/>
    <property type="molecule type" value="Genomic_DNA"/>
</dbReference>
<evidence type="ECO:0000313" key="2">
    <source>
        <dbReference type="EMBL" id="KAK7488246.1"/>
    </source>
</evidence>
<proteinExistence type="predicted"/>
<keyword evidence="3" id="KW-1185">Reference proteome</keyword>
<dbReference type="SUPFAM" id="SSF56219">
    <property type="entry name" value="DNase I-like"/>
    <property type="match status" value="1"/>
</dbReference>
<feature type="region of interest" description="Disordered" evidence="1">
    <location>
        <begin position="220"/>
        <end position="239"/>
    </location>
</feature>